<gene>
    <name evidence="2" type="ORF">psyc5s11_23420</name>
</gene>
<dbReference type="RefSeq" id="WP_224037776.1">
    <property type="nucleotide sequence ID" value="NZ_AP024849.1"/>
</dbReference>
<sequence length="251" mass="28658">MYTKTEILQIAKEQLTLDYNCQMSDFEKEKNTIVKNKLIDGRRIYGSDGCFIKILCFGGRAIISTSPKLMLWCGEKLLNRDAAWFFEYPKLREIDLKIQEFGHEIADIHHYYLPNPNVSCIEPITSVKWYEYVDLFQFENDNRFGEALAFDKNHPDVLAVAAFDGDDIMGMAGASADSKTIWQIGIDVLPKYRGKGIGTNLVTLLKNEILKRGKIPFYGTVESHFHSQNIAVSSGFFPAWAELYSKSKDDK</sequence>
<protein>
    <recommendedName>
        <fullName evidence="1">N-acetyltransferase domain-containing protein</fullName>
    </recommendedName>
</protein>
<dbReference type="InterPro" id="IPR016181">
    <property type="entry name" value="Acyl_CoA_acyltransferase"/>
</dbReference>
<dbReference type="InterPro" id="IPR000182">
    <property type="entry name" value="GNAT_dom"/>
</dbReference>
<accession>A0ABM7T2Z0</accession>
<name>A0ABM7T2Z0_9CLOT</name>
<feature type="domain" description="N-acetyltransferase" evidence="1">
    <location>
        <begin position="119"/>
        <end position="251"/>
    </location>
</feature>
<keyword evidence="3" id="KW-1185">Reference proteome</keyword>
<dbReference type="PROSITE" id="PS51186">
    <property type="entry name" value="GNAT"/>
    <property type="match status" value="1"/>
</dbReference>
<reference evidence="3" key="1">
    <citation type="submission" date="2021-07" db="EMBL/GenBank/DDBJ databases">
        <title>Complete genome sequencing of a Clostridium isolate.</title>
        <authorList>
            <person name="Ueki A."/>
            <person name="Tonouchi A."/>
        </authorList>
    </citation>
    <scope>NUCLEOTIDE SEQUENCE [LARGE SCALE GENOMIC DNA]</scope>
    <source>
        <strain evidence="3">C5S11</strain>
    </source>
</reference>
<proteinExistence type="predicted"/>
<dbReference type="Proteomes" id="UP000824633">
    <property type="component" value="Chromosome"/>
</dbReference>
<dbReference type="Gene3D" id="3.40.630.30">
    <property type="match status" value="1"/>
</dbReference>
<dbReference type="SUPFAM" id="SSF55729">
    <property type="entry name" value="Acyl-CoA N-acyltransferases (Nat)"/>
    <property type="match status" value="1"/>
</dbReference>
<evidence type="ECO:0000313" key="3">
    <source>
        <dbReference type="Proteomes" id="UP000824633"/>
    </source>
</evidence>
<dbReference type="EMBL" id="AP024849">
    <property type="protein sequence ID" value="BCZ46275.1"/>
    <property type="molecule type" value="Genomic_DNA"/>
</dbReference>
<dbReference type="CDD" id="cd04301">
    <property type="entry name" value="NAT_SF"/>
    <property type="match status" value="1"/>
</dbReference>
<evidence type="ECO:0000313" key="2">
    <source>
        <dbReference type="EMBL" id="BCZ46275.1"/>
    </source>
</evidence>
<dbReference type="Pfam" id="PF00583">
    <property type="entry name" value="Acetyltransf_1"/>
    <property type="match status" value="1"/>
</dbReference>
<evidence type="ECO:0000259" key="1">
    <source>
        <dbReference type="PROSITE" id="PS51186"/>
    </source>
</evidence>
<organism evidence="2 3">
    <name type="scientific">Clostridium gelidum</name>
    <dbReference type="NCBI Taxonomy" id="704125"/>
    <lineage>
        <taxon>Bacteria</taxon>
        <taxon>Bacillati</taxon>
        <taxon>Bacillota</taxon>
        <taxon>Clostridia</taxon>
        <taxon>Eubacteriales</taxon>
        <taxon>Clostridiaceae</taxon>
        <taxon>Clostridium</taxon>
    </lineage>
</organism>